<organism evidence="1">
    <name type="scientific">Siphoviridae sp. ctvuW5</name>
    <dbReference type="NCBI Taxonomy" id="2825725"/>
    <lineage>
        <taxon>Viruses</taxon>
        <taxon>Duplodnaviria</taxon>
        <taxon>Heunggongvirae</taxon>
        <taxon>Uroviricota</taxon>
        <taxon>Caudoviricetes</taxon>
    </lineage>
</organism>
<accession>A0A8S5TXA3</accession>
<protein>
    <submittedName>
        <fullName evidence="1">Uncharacterized protein</fullName>
    </submittedName>
</protein>
<name>A0A8S5TXA3_9CAUD</name>
<sequence length="36" mass="4308">MLSPNPGFITYIHYLKSFTSPTITATKQRIFMRLFW</sequence>
<reference evidence="1" key="1">
    <citation type="journal article" date="2021" name="Proc. Natl. Acad. Sci. U.S.A.">
        <title>A Catalog of Tens of Thousands of Viruses from Human Metagenomes Reveals Hidden Associations with Chronic Diseases.</title>
        <authorList>
            <person name="Tisza M.J."/>
            <person name="Buck C.B."/>
        </authorList>
    </citation>
    <scope>NUCLEOTIDE SEQUENCE</scope>
    <source>
        <strain evidence="1">CtvuW5</strain>
    </source>
</reference>
<evidence type="ECO:0000313" key="1">
    <source>
        <dbReference type="EMBL" id="DAF86834.1"/>
    </source>
</evidence>
<proteinExistence type="predicted"/>
<dbReference type="EMBL" id="BK015953">
    <property type="protein sequence ID" value="DAF86834.1"/>
    <property type="molecule type" value="Genomic_DNA"/>
</dbReference>